<dbReference type="Proteomes" id="UP001321445">
    <property type="component" value="Chromosome"/>
</dbReference>
<organism evidence="1 2">
    <name type="scientific">Hydrogenimonas cancrithermarum</name>
    <dbReference type="NCBI Taxonomy" id="2993563"/>
    <lineage>
        <taxon>Bacteria</taxon>
        <taxon>Pseudomonadati</taxon>
        <taxon>Campylobacterota</taxon>
        <taxon>Epsilonproteobacteria</taxon>
        <taxon>Campylobacterales</taxon>
        <taxon>Hydrogenimonadaceae</taxon>
        <taxon>Hydrogenimonas</taxon>
    </lineage>
</organism>
<accession>A0ABN6WTK8</accession>
<sequence length="283" mass="32152">MGFFNFGKKKTSDNPLTELIKEVGFHKAAEEAALVLTKHLGGNKNIALEFILAELDAASRGDKDSSLFAIQSGIHIEEFRGSINREMSASAEKAQNIMNKYSIALLHDKHLAGSFRREVIDFVMKMYKLGKYQKEEYSRDEQIKNLIMKYSLKELSEIADNGNVYAQIAMWYSLMVMKEEGVEVDDASILDWMSLAADNGDGESANEYSIWLGHKIGELVGSDGEIETENIPYLNSLLKSWLKNKKTAIEQGFVKNDQDELRNMQELYLWSDKIMQENNLPPF</sequence>
<gene>
    <name evidence="1" type="ORF">HCR_07060</name>
</gene>
<keyword evidence="2" id="KW-1185">Reference proteome</keyword>
<evidence type="ECO:0000313" key="1">
    <source>
        <dbReference type="EMBL" id="BDY12394.1"/>
    </source>
</evidence>
<name>A0ABN6WTK8_9BACT</name>
<evidence type="ECO:0008006" key="3">
    <source>
        <dbReference type="Google" id="ProtNLM"/>
    </source>
</evidence>
<dbReference type="RefSeq" id="WP_286337592.1">
    <property type="nucleotide sequence ID" value="NZ_AP027370.1"/>
</dbReference>
<proteinExistence type="predicted"/>
<reference evidence="1 2" key="1">
    <citation type="submission" date="2023-03" db="EMBL/GenBank/DDBJ databases">
        <title>Description of Hydrogenimonas sp. ISO32.</title>
        <authorList>
            <person name="Mino S."/>
            <person name="Fukazawa S."/>
            <person name="Sawabe T."/>
        </authorList>
    </citation>
    <scope>NUCLEOTIDE SEQUENCE [LARGE SCALE GENOMIC DNA]</scope>
    <source>
        <strain evidence="1 2">ISO32</strain>
    </source>
</reference>
<protein>
    <recommendedName>
        <fullName evidence="3">Beta-lactamase</fullName>
    </recommendedName>
</protein>
<dbReference type="EMBL" id="AP027370">
    <property type="protein sequence ID" value="BDY12394.1"/>
    <property type="molecule type" value="Genomic_DNA"/>
</dbReference>
<evidence type="ECO:0000313" key="2">
    <source>
        <dbReference type="Proteomes" id="UP001321445"/>
    </source>
</evidence>